<sequence length="70" mass="8092">EAKQLLGYRGDPAQLRRLEQDDMSASYHGERSWELLPFSVLSPSAQQRLQLGLLQRELQGRAEELHRGFQ</sequence>
<feature type="non-terminal residue" evidence="1">
    <location>
        <position position="1"/>
    </location>
</feature>
<protein>
    <submittedName>
        <fullName evidence="1">Uncharacterized protein</fullName>
    </submittedName>
</protein>
<name>A0ABP0SLH9_9DINO</name>
<evidence type="ECO:0000313" key="2">
    <source>
        <dbReference type="Proteomes" id="UP001642464"/>
    </source>
</evidence>
<reference evidence="1 2" key="1">
    <citation type="submission" date="2024-02" db="EMBL/GenBank/DDBJ databases">
        <authorList>
            <person name="Chen Y."/>
            <person name="Shah S."/>
            <person name="Dougan E. K."/>
            <person name="Thang M."/>
            <person name="Chan C."/>
        </authorList>
    </citation>
    <scope>NUCLEOTIDE SEQUENCE [LARGE SCALE GENOMIC DNA]</scope>
</reference>
<dbReference type="Proteomes" id="UP001642464">
    <property type="component" value="Unassembled WGS sequence"/>
</dbReference>
<feature type="non-terminal residue" evidence="1">
    <location>
        <position position="70"/>
    </location>
</feature>
<keyword evidence="2" id="KW-1185">Reference proteome</keyword>
<dbReference type="EMBL" id="CAXAMM010044116">
    <property type="protein sequence ID" value="CAK9113204.1"/>
    <property type="molecule type" value="Genomic_DNA"/>
</dbReference>
<organism evidence="1 2">
    <name type="scientific">Durusdinium trenchii</name>
    <dbReference type="NCBI Taxonomy" id="1381693"/>
    <lineage>
        <taxon>Eukaryota</taxon>
        <taxon>Sar</taxon>
        <taxon>Alveolata</taxon>
        <taxon>Dinophyceae</taxon>
        <taxon>Suessiales</taxon>
        <taxon>Symbiodiniaceae</taxon>
        <taxon>Durusdinium</taxon>
    </lineage>
</organism>
<gene>
    <name evidence="1" type="ORF">SCF082_LOCUS52477</name>
</gene>
<comment type="caution">
    <text evidence="1">The sequence shown here is derived from an EMBL/GenBank/DDBJ whole genome shotgun (WGS) entry which is preliminary data.</text>
</comment>
<evidence type="ECO:0000313" key="1">
    <source>
        <dbReference type="EMBL" id="CAK9113204.1"/>
    </source>
</evidence>
<accession>A0ABP0SLH9</accession>
<proteinExistence type="predicted"/>